<reference evidence="1" key="1">
    <citation type="submission" date="2023-03" db="EMBL/GenBank/DDBJ databases">
        <title>Massive genome expansion in bonnet fungi (Mycena s.s.) driven by repeated elements and novel gene families across ecological guilds.</title>
        <authorList>
            <consortium name="Lawrence Berkeley National Laboratory"/>
            <person name="Harder C.B."/>
            <person name="Miyauchi S."/>
            <person name="Viragh M."/>
            <person name="Kuo A."/>
            <person name="Thoen E."/>
            <person name="Andreopoulos B."/>
            <person name="Lu D."/>
            <person name="Skrede I."/>
            <person name="Drula E."/>
            <person name="Henrissat B."/>
            <person name="Morin E."/>
            <person name="Kohler A."/>
            <person name="Barry K."/>
            <person name="LaButti K."/>
            <person name="Morin E."/>
            <person name="Salamov A."/>
            <person name="Lipzen A."/>
            <person name="Mereny Z."/>
            <person name="Hegedus B."/>
            <person name="Baldrian P."/>
            <person name="Stursova M."/>
            <person name="Weitz H."/>
            <person name="Taylor A."/>
            <person name="Grigoriev I.V."/>
            <person name="Nagy L.G."/>
            <person name="Martin F."/>
            <person name="Kauserud H."/>
        </authorList>
    </citation>
    <scope>NUCLEOTIDE SEQUENCE</scope>
    <source>
        <strain evidence="1">CBHHK182m</strain>
    </source>
</reference>
<proteinExistence type="predicted"/>
<sequence length="135" mass="15175">MSAHDDVHNFLREAHCVSQEGQFIIDSLPNAEQPAVERVLHQLSAIRTILATLDDPYTDTNSISAMETYVTRLIDPLEHFLADPPLPAHTHIPLNTTEHFCSTTSEIHGETLPLLWGWLVKRLSLYTCSINGYTP</sequence>
<gene>
    <name evidence="1" type="ORF">B0H16DRAFT_1730279</name>
</gene>
<evidence type="ECO:0000313" key="1">
    <source>
        <dbReference type="EMBL" id="KAJ7737498.1"/>
    </source>
</evidence>
<dbReference type="Proteomes" id="UP001215598">
    <property type="component" value="Unassembled WGS sequence"/>
</dbReference>
<comment type="caution">
    <text evidence="1">The sequence shown here is derived from an EMBL/GenBank/DDBJ whole genome shotgun (WGS) entry which is preliminary data.</text>
</comment>
<dbReference type="EMBL" id="JARKIB010000116">
    <property type="protein sequence ID" value="KAJ7737498.1"/>
    <property type="molecule type" value="Genomic_DNA"/>
</dbReference>
<organism evidence="1 2">
    <name type="scientific">Mycena metata</name>
    <dbReference type="NCBI Taxonomy" id="1033252"/>
    <lineage>
        <taxon>Eukaryota</taxon>
        <taxon>Fungi</taxon>
        <taxon>Dikarya</taxon>
        <taxon>Basidiomycota</taxon>
        <taxon>Agaricomycotina</taxon>
        <taxon>Agaricomycetes</taxon>
        <taxon>Agaricomycetidae</taxon>
        <taxon>Agaricales</taxon>
        <taxon>Marasmiineae</taxon>
        <taxon>Mycenaceae</taxon>
        <taxon>Mycena</taxon>
    </lineage>
</organism>
<dbReference type="AlphaFoldDB" id="A0AAD7I8J8"/>
<evidence type="ECO:0000313" key="2">
    <source>
        <dbReference type="Proteomes" id="UP001215598"/>
    </source>
</evidence>
<protein>
    <submittedName>
        <fullName evidence="1">Uncharacterized protein</fullName>
    </submittedName>
</protein>
<name>A0AAD7I8J8_9AGAR</name>
<keyword evidence="2" id="KW-1185">Reference proteome</keyword>
<accession>A0AAD7I8J8</accession>